<dbReference type="AlphaFoldDB" id="A0A5C8ZLG1"/>
<evidence type="ECO:0000256" key="2">
    <source>
        <dbReference type="ARBA" id="ARBA00010944"/>
    </source>
</evidence>
<dbReference type="SUPFAM" id="SSF51735">
    <property type="entry name" value="NAD(P)-binding Rossmann-fold domains"/>
    <property type="match status" value="1"/>
</dbReference>
<comment type="function">
    <text evidence="6">Catalyzes the reduction of dTDP-6-deoxy-L-lyxo-4-hexulose to yield dTDP-L-rhamnose.</text>
</comment>
<feature type="domain" description="RmlD-like substrate binding" evidence="7">
    <location>
        <begin position="3"/>
        <end position="285"/>
    </location>
</feature>
<dbReference type="UniPathway" id="UPA00124"/>
<dbReference type="EMBL" id="VRYZ01000009">
    <property type="protein sequence ID" value="TXS89416.1"/>
    <property type="molecule type" value="Genomic_DNA"/>
</dbReference>
<dbReference type="RefSeq" id="WP_148065777.1">
    <property type="nucleotide sequence ID" value="NZ_VRYZ01000009.1"/>
</dbReference>
<dbReference type="InterPro" id="IPR005913">
    <property type="entry name" value="dTDP_dehydrorham_reduct"/>
</dbReference>
<keyword evidence="6" id="KW-0560">Oxidoreductase</keyword>
<evidence type="ECO:0000313" key="9">
    <source>
        <dbReference type="Proteomes" id="UP000321933"/>
    </source>
</evidence>
<name>A0A5C8ZLG1_9GAMM</name>
<dbReference type="Gene3D" id="3.40.50.720">
    <property type="entry name" value="NAD(P)-binding Rossmann-like Domain"/>
    <property type="match status" value="1"/>
</dbReference>
<comment type="catalytic activity">
    <reaction evidence="5 6">
        <text>dTDP-beta-L-rhamnose + NADP(+) = dTDP-4-dehydro-beta-L-rhamnose + NADPH + H(+)</text>
        <dbReference type="Rhea" id="RHEA:21796"/>
        <dbReference type="ChEBI" id="CHEBI:15378"/>
        <dbReference type="ChEBI" id="CHEBI:57510"/>
        <dbReference type="ChEBI" id="CHEBI:57783"/>
        <dbReference type="ChEBI" id="CHEBI:58349"/>
        <dbReference type="ChEBI" id="CHEBI:62830"/>
        <dbReference type="EC" id="1.1.1.133"/>
    </reaction>
</comment>
<dbReference type="GO" id="GO:0009243">
    <property type="term" value="P:O antigen biosynthetic process"/>
    <property type="evidence" value="ECO:0007669"/>
    <property type="project" value="UniProtKB-UniPathway"/>
</dbReference>
<sequence length="291" mass="32489">MSRILVLGGFGMLGHQLTTVLSWQHEVTATVRGDAKNELTRRLAPASFIANVDLTRVEQIQSLFERESWDVVINAAGVIKHRVDQDGVSNAIALNAWLPRMLASLCMRTDARFIHFSTDCVFTGTRHSERGRWGYREEDIPDARDTYGLSKLLGEPDTANSLCIRTSLVGRELRGHHGLVDWYLASAEEQVPGFTQALFNGLTTAAAAQLVAFVIEKHPGLTGLWHVGSQAVSKYELLRGIHQRVPNSPRVVPSDEFFCDRRLDSEMFQARTGWQAPTWDSMIEDLTGEVT</sequence>
<dbReference type="GO" id="GO:0019305">
    <property type="term" value="P:dTDP-rhamnose biosynthetic process"/>
    <property type="evidence" value="ECO:0007669"/>
    <property type="project" value="UniProtKB-UniPathway"/>
</dbReference>
<reference evidence="8 9" key="1">
    <citation type="submission" date="2019-08" db="EMBL/GenBank/DDBJ databases">
        <title>Parahaliea maris sp. nov., isolated from the surface seawater.</title>
        <authorList>
            <person name="Liu Y."/>
        </authorList>
    </citation>
    <scope>NUCLEOTIDE SEQUENCE [LARGE SCALE GENOMIC DNA]</scope>
    <source>
        <strain evidence="8 9">S2-26</strain>
    </source>
</reference>
<dbReference type="GO" id="GO:0008831">
    <property type="term" value="F:dTDP-4-dehydrorhamnose reductase activity"/>
    <property type="evidence" value="ECO:0007669"/>
    <property type="project" value="UniProtKB-EC"/>
</dbReference>
<dbReference type="Proteomes" id="UP000321933">
    <property type="component" value="Unassembled WGS sequence"/>
</dbReference>
<evidence type="ECO:0000313" key="8">
    <source>
        <dbReference type="EMBL" id="TXS89416.1"/>
    </source>
</evidence>
<dbReference type="PANTHER" id="PTHR10491">
    <property type="entry name" value="DTDP-4-DEHYDRORHAMNOSE REDUCTASE"/>
    <property type="match status" value="1"/>
</dbReference>
<comment type="pathway">
    <text evidence="1 6">Carbohydrate biosynthesis; dTDP-L-rhamnose biosynthesis.</text>
</comment>
<dbReference type="OrthoDB" id="9795415at2"/>
<dbReference type="Pfam" id="PF04321">
    <property type="entry name" value="RmlD_sub_bind"/>
    <property type="match status" value="1"/>
</dbReference>
<accession>A0A5C8ZLG1</accession>
<dbReference type="CDD" id="cd05254">
    <property type="entry name" value="dTDP_HR_like_SDR_e"/>
    <property type="match status" value="1"/>
</dbReference>
<gene>
    <name evidence="8" type="ORF">FVW59_18035</name>
</gene>
<evidence type="ECO:0000256" key="6">
    <source>
        <dbReference type="RuleBase" id="RU364082"/>
    </source>
</evidence>
<keyword evidence="6" id="KW-0521">NADP</keyword>
<evidence type="ECO:0000256" key="1">
    <source>
        <dbReference type="ARBA" id="ARBA00004781"/>
    </source>
</evidence>
<dbReference type="InterPro" id="IPR036291">
    <property type="entry name" value="NAD(P)-bd_dom_sf"/>
</dbReference>
<comment type="cofactor">
    <cofactor evidence="6">
        <name>Mg(2+)</name>
        <dbReference type="ChEBI" id="CHEBI:18420"/>
    </cofactor>
    <text evidence="6">Binds 1 Mg(2+) ion per monomer.</text>
</comment>
<evidence type="ECO:0000256" key="3">
    <source>
        <dbReference type="ARBA" id="ARBA00012929"/>
    </source>
</evidence>
<keyword evidence="9" id="KW-1185">Reference proteome</keyword>
<proteinExistence type="inferred from homology"/>
<dbReference type="InterPro" id="IPR029903">
    <property type="entry name" value="RmlD-like-bd"/>
</dbReference>
<dbReference type="EC" id="1.1.1.133" evidence="3 6"/>
<dbReference type="UniPathway" id="UPA00281"/>
<organism evidence="8 9">
    <name type="scientific">Parahaliea aestuarii</name>
    <dbReference type="NCBI Taxonomy" id="1852021"/>
    <lineage>
        <taxon>Bacteria</taxon>
        <taxon>Pseudomonadati</taxon>
        <taxon>Pseudomonadota</taxon>
        <taxon>Gammaproteobacteria</taxon>
        <taxon>Cellvibrionales</taxon>
        <taxon>Halieaceae</taxon>
        <taxon>Parahaliea</taxon>
    </lineage>
</organism>
<dbReference type="PANTHER" id="PTHR10491:SF4">
    <property type="entry name" value="METHIONINE ADENOSYLTRANSFERASE 2 SUBUNIT BETA"/>
    <property type="match status" value="1"/>
</dbReference>
<evidence type="ECO:0000256" key="4">
    <source>
        <dbReference type="ARBA" id="ARBA00017099"/>
    </source>
</evidence>
<evidence type="ECO:0000259" key="7">
    <source>
        <dbReference type="Pfam" id="PF04321"/>
    </source>
</evidence>
<comment type="similarity">
    <text evidence="2 6">Belongs to the dTDP-4-dehydrorhamnose reductase family.</text>
</comment>
<dbReference type="GO" id="GO:0005829">
    <property type="term" value="C:cytosol"/>
    <property type="evidence" value="ECO:0007669"/>
    <property type="project" value="TreeGrafter"/>
</dbReference>
<protein>
    <recommendedName>
        <fullName evidence="4 6">dTDP-4-dehydrorhamnose reductase</fullName>
        <ecNumber evidence="3 6">1.1.1.133</ecNumber>
    </recommendedName>
</protein>
<comment type="caution">
    <text evidence="8">The sequence shown here is derived from an EMBL/GenBank/DDBJ whole genome shotgun (WGS) entry which is preliminary data.</text>
</comment>
<evidence type="ECO:0000256" key="5">
    <source>
        <dbReference type="ARBA" id="ARBA00048200"/>
    </source>
</evidence>